<feature type="region of interest" description="Disordered" evidence="2">
    <location>
        <begin position="486"/>
        <end position="506"/>
    </location>
</feature>
<dbReference type="PANTHER" id="PTHR45964">
    <property type="entry name" value="WSCD FAMILY MEMBER CG9164"/>
    <property type="match status" value="1"/>
</dbReference>
<keyword evidence="5" id="KW-1185">Reference proteome</keyword>
<dbReference type="AlphaFoldDB" id="A0AAW0WLD3"/>
<dbReference type="SUPFAM" id="SSF52540">
    <property type="entry name" value="P-loop containing nucleoside triphosphate hydrolases"/>
    <property type="match status" value="1"/>
</dbReference>
<dbReference type="GO" id="GO:0008146">
    <property type="term" value="F:sulfotransferase activity"/>
    <property type="evidence" value="ECO:0007669"/>
    <property type="project" value="InterPro"/>
</dbReference>
<dbReference type="Pfam" id="PF00685">
    <property type="entry name" value="Sulfotransfer_1"/>
    <property type="match status" value="1"/>
</dbReference>
<comment type="similarity">
    <text evidence="1">Belongs to the WSCD family.</text>
</comment>
<dbReference type="InterPro" id="IPR027417">
    <property type="entry name" value="P-loop_NTPase"/>
</dbReference>
<dbReference type="EMBL" id="JARKIK010000072">
    <property type="protein sequence ID" value="KAK8728142.1"/>
    <property type="molecule type" value="Genomic_DNA"/>
</dbReference>
<evidence type="ECO:0000259" key="3">
    <source>
        <dbReference type="Pfam" id="PF00685"/>
    </source>
</evidence>
<evidence type="ECO:0000313" key="5">
    <source>
        <dbReference type="Proteomes" id="UP001445076"/>
    </source>
</evidence>
<name>A0AAW0WLD3_CHEQU</name>
<evidence type="ECO:0000256" key="2">
    <source>
        <dbReference type="SAM" id="MobiDB-lite"/>
    </source>
</evidence>
<accession>A0AAW0WLD3</accession>
<comment type="caution">
    <text evidence="4">The sequence shown here is derived from an EMBL/GenBank/DDBJ whole genome shotgun (WGS) entry which is preliminary data.</text>
</comment>
<feature type="compositionally biased region" description="Basic and acidic residues" evidence="2">
    <location>
        <begin position="69"/>
        <end position="84"/>
    </location>
</feature>
<reference evidence="4 5" key="1">
    <citation type="journal article" date="2024" name="BMC Genomics">
        <title>Genome assembly of redclaw crayfish (Cherax quadricarinatus) provides insights into its immune adaptation and hypoxia tolerance.</title>
        <authorList>
            <person name="Liu Z."/>
            <person name="Zheng J."/>
            <person name="Li H."/>
            <person name="Fang K."/>
            <person name="Wang S."/>
            <person name="He J."/>
            <person name="Zhou D."/>
            <person name="Weng S."/>
            <person name="Chi M."/>
            <person name="Gu Z."/>
            <person name="He J."/>
            <person name="Li F."/>
            <person name="Wang M."/>
        </authorList>
    </citation>
    <scope>NUCLEOTIDE SEQUENCE [LARGE SCALE GENOMIC DNA]</scope>
    <source>
        <strain evidence="4">ZL_2023a</strain>
    </source>
</reference>
<dbReference type="Gene3D" id="3.40.50.300">
    <property type="entry name" value="P-loop containing nucleotide triphosphate hydrolases"/>
    <property type="match status" value="1"/>
</dbReference>
<gene>
    <name evidence="4" type="ORF">OTU49_009136</name>
</gene>
<organism evidence="4 5">
    <name type="scientific">Cherax quadricarinatus</name>
    <name type="common">Australian red claw crayfish</name>
    <dbReference type="NCBI Taxonomy" id="27406"/>
    <lineage>
        <taxon>Eukaryota</taxon>
        <taxon>Metazoa</taxon>
        <taxon>Ecdysozoa</taxon>
        <taxon>Arthropoda</taxon>
        <taxon>Crustacea</taxon>
        <taxon>Multicrustacea</taxon>
        <taxon>Malacostraca</taxon>
        <taxon>Eumalacostraca</taxon>
        <taxon>Eucarida</taxon>
        <taxon>Decapoda</taxon>
        <taxon>Pleocyemata</taxon>
        <taxon>Astacidea</taxon>
        <taxon>Parastacoidea</taxon>
        <taxon>Parastacidae</taxon>
        <taxon>Cherax</taxon>
    </lineage>
</organism>
<sequence length="506" mass="58558">MAALSFNLPFSASLQANISKEFLHLPPAGSGEVKDPSKITNKSNSKYYHFVDDARRKPKSAHISSNNTHNEKGTNKSNRSDKDKFVKTNKSYYKNKVIMRTPEQSNVKFTSRHHRSKMLDAYRRRLQVWGGEQGKCGQIQVLFTKRGSLPPTALASYPGSGNTWTRNLLQIASGIFTGSIYNDQQLYVNGFLGEKDPWNSGTTFTQKTHDCSPSHIKKFNSTGILLLRNPYRAILAYHNFLFGGHTGYAPMSNYRRKDWSAFVHLQIRSWLETAINWTTQAKRLQVLHYENLKEDPVPHLSSVLDFFGLPRDDLRFTCLQEHDDWRFKRKQVFIPDNLEIFHPRERDKIDRAVRYVNYLLRKHNHPQLPLHLYEFYNNTPSDQSMKVRCEAEETKAACDGRVDHMNLAQRKRGKNTRKNQTNIEEIENNTKMEEAQEEEEQDPLERFASTKVGWFLTQMFNTVMRYTRTDPISRIVGDSHLQKALPLNLPPIPSFLSNGNEDNSNS</sequence>
<feature type="domain" description="Sulfotransferase" evidence="3">
    <location>
        <begin position="154"/>
        <end position="312"/>
    </location>
</feature>
<feature type="region of interest" description="Disordered" evidence="2">
    <location>
        <begin position="56"/>
        <end position="84"/>
    </location>
</feature>
<evidence type="ECO:0000256" key="1">
    <source>
        <dbReference type="ARBA" id="ARBA00010236"/>
    </source>
</evidence>
<evidence type="ECO:0000313" key="4">
    <source>
        <dbReference type="EMBL" id="KAK8728142.1"/>
    </source>
</evidence>
<feature type="compositionally biased region" description="Polar residues" evidence="2">
    <location>
        <begin position="495"/>
        <end position="506"/>
    </location>
</feature>
<protein>
    <recommendedName>
        <fullName evidence="3">Sulfotransferase domain-containing protein</fullName>
    </recommendedName>
</protein>
<dbReference type="InterPro" id="IPR051589">
    <property type="entry name" value="Sialate-O-sulfotransferase"/>
</dbReference>
<proteinExistence type="inferred from homology"/>
<dbReference type="InterPro" id="IPR000863">
    <property type="entry name" value="Sulfotransferase_dom"/>
</dbReference>
<dbReference type="PANTHER" id="PTHR45964:SF9">
    <property type="entry name" value="SULFOTRANSFERASE"/>
    <property type="match status" value="1"/>
</dbReference>
<dbReference type="Proteomes" id="UP001445076">
    <property type="component" value="Unassembled WGS sequence"/>
</dbReference>